<dbReference type="Gene3D" id="1.10.3680.10">
    <property type="entry name" value="TerB-like"/>
    <property type="match status" value="1"/>
</dbReference>
<dbReference type="CDD" id="cd07178">
    <property type="entry name" value="terB_like_YebE"/>
    <property type="match status" value="1"/>
</dbReference>
<keyword evidence="3" id="KW-1185">Reference proteome</keyword>
<dbReference type="RefSeq" id="WP_005029372.1">
    <property type="nucleotide sequence ID" value="NZ_KE150238.1"/>
</dbReference>
<evidence type="ECO:0008006" key="4">
    <source>
        <dbReference type="Google" id="ProtNLM"/>
    </source>
</evidence>
<proteinExistence type="predicted"/>
<dbReference type="InterPro" id="IPR007486">
    <property type="entry name" value="YebE"/>
</dbReference>
<dbReference type="HOGENOM" id="CLU_068390_2_0_7"/>
<feature type="region of interest" description="Disordered" evidence="1">
    <location>
        <begin position="107"/>
        <end position="139"/>
    </location>
</feature>
<dbReference type="GeneID" id="78084575"/>
<dbReference type="InterPro" id="IPR029024">
    <property type="entry name" value="TerB-like"/>
</dbReference>
<organism evidence="2 3">
    <name type="scientific">Bilophila wadsworthia (strain 3_1_6)</name>
    <dbReference type="NCBI Taxonomy" id="563192"/>
    <lineage>
        <taxon>Bacteria</taxon>
        <taxon>Pseudomonadati</taxon>
        <taxon>Thermodesulfobacteriota</taxon>
        <taxon>Desulfovibrionia</taxon>
        <taxon>Desulfovibrionales</taxon>
        <taxon>Desulfovibrionaceae</taxon>
        <taxon>Bilophila</taxon>
    </lineage>
</organism>
<comment type="caution">
    <text evidence="2">The sequence shown here is derived from an EMBL/GenBank/DDBJ whole genome shotgun (WGS) entry which is preliminary data.</text>
</comment>
<feature type="compositionally biased region" description="Low complexity" evidence="1">
    <location>
        <begin position="107"/>
        <end position="116"/>
    </location>
</feature>
<accession>E5YA17</accession>
<protein>
    <recommendedName>
        <fullName evidence="4">Tellurite resistance TerB family protein</fullName>
    </recommendedName>
</protein>
<reference evidence="2 3" key="1">
    <citation type="submission" date="2010-10" db="EMBL/GenBank/DDBJ databases">
        <authorList>
            <consortium name="The Broad Institute Genome Sequencing Platform"/>
            <person name="Ward D."/>
            <person name="Earl A."/>
            <person name="Feldgarden M."/>
            <person name="Young S.K."/>
            <person name="Gargeya S."/>
            <person name="Zeng Q."/>
            <person name="Alvarado L."/>
            <person name="Berlin A."/>
            <person name="Bochicchio J."/>
            <person name="Chapman S.B."/>
            <person name="Chen Z."/>
            <person name="Freedman E."/>
            <person name="Gellesch M."/>
            <person name="Goldberg J."/>
            <person name="Griggs A."/>
            <person name="Gujja S."/>
            <person name="Heilman E."/>
            <person name="Heiman D."/>
            <person name="Howarth C."/>
            <person name="Mehta T."/>
            <person name="Neiman D."/>
            <person name="Pearson M."/>
            <person name="Roberts A."/>
            <person name="Saif S."/>
            <person name="Shea T."/>
            <person name="Shenoy N."/>
            <person name="Sisk P."/>
            <person name="Stolte C."/>
            <person name="Sykes S."/>
            <person name="White J."/>
            <person name="Yandava C."/>
            <person name="Allen-Vercoe E."/>
            <person name="Sibley C."/>
            <person name="Ambrose C.E."/>
            <person name="Strauss J."/>
            <person name="Daigneault M."/>
            <person name="Haas B."/>
            <person name="Nusbaum C."/>
            <person name="Birren B."/>
        </authorList>
    </citation>
    <scope>NUCLEOTIDE SEQUENCE [LARGE SCALE GENOMIC DNA]</scope>
    <source>
        <strain evidence="2 3">3_1_6</strain>
    </source>
</reference>
<sequence length="266" mass="27298">MKDLFNQISNGLGGLGGLGDKLNGALGGQQKADAPSGQGTGNALGDMVKSAGGLGGLLGSAALGGLLGTLMSGKTARKVAKGALMVGGTAAVGALAWKFYQKWSGANGAAPQGQPAEPAPSAQPAPSGWPAELQQTPPPAVSADQTALLLLEAMVFAARADGHIDDKERANIHNAVESLFPGRDMAQVLDTLLNKPLDPASLASRIANHDEARDLYRLSAMIIDVDHFMERSYLDGLAAALKIAPEEKAALDSEVEETKRTAIEPS</sequence>
<dbReference type="Proteomes" id="UP000006034">
    <property type="component" value="Unassembled WGS sequence"/>
</dbReference>
<dbReference type="EMBL" id="ADCP02000001">
    <property type="protein sequence ID" value="EFV43131.1"/>
    <property type="molecule type" value="Genomic_DNA"/>
</dbReference>
<dbReference type="STRING" id="563192.HMPREF0179_03035"/>
<dbReference type="SUPFAM" id="SSF158682">
    <property type="entry name" value="TerB-like"/>
    <property type="match status" value="1"/>
</dbReference>
<evidence type="ECO:0000313" key="2">
    <source>
        <dbReference type="EMBL" id="EFV43131.1"/>
    </source>
</evidence>
<name>E5YA17_BILW3</name>
<dbReference type="OrthoDB" id="5459344at2"/>
<gene>
    <name evidence="2" type="ORF">HMPREF0179_03035</name>
</gene>
<dbReference type="Pfam" id="PF04391">
    <property type="entry name" value="DUF533"/>
    <property type="match status" value="1"/>
</dbReference>
<dbReference type="eggNOG" id="COG2979">
    <property type="taxonomic scope" value="Bacteria"/>
</dbReference>
<reference evidence="2 3" key="2">
    <citation type="submission" date="2013-04" db="EMBL/GenBank/DDBJ databases">
        <title>The Genome Sequence of Bilophila wadsworthia 3_1_6.</title>
        <authorList>
            <consortium name="The Broad Institute Genomics Platform"/>
            <person name="Earl A."/>
            <person name="Ward D."/>
            <person name="Feldgarden M."/>
            <person name="Gevers D."/>
            <person name="Sibley C."/>
            <person name="Strauss J."/>
            <person name="Allen-Vercoe E."/>
            <person name="Walker B."/>
            <person name="Young S."/>
            <person name="Zeng Q."/>
            <person name="Gargeya S."/>
            <person name="Fitzgerald M."/>
            <person name="Haas B."/>
            <person name="Abouelleil A."/>
            <person name="Allen A.W."/>
            <person name="Alvarado L."/>
            <person name="Arachchi H.M."/>
            <person name="Berlin A.M."/>
            <person name="Chapman S.B."/>
            <person name="Gainer-Dewar J."/>
            <person name="Goldberg J."/>
            <person name="Griggs A."/>
            <person name="Gujja S."/>
            <person name="Hansen M."/>
            <person name="Howarth C."/>
            <person name="Imamovic A."/>
            <person name="Ireland A."/>
            <person name="Larimer J."/>
            <person name="McCowan C."/>
            <person name="Murphy C."/>
            <person name="Pearson M."/>
            <person name="Poon T.W."/>
            <person name="Priest M."/>
            <person name="Roberts A."/>
            <person name="Saif S."/>
            <person name="Shea T."/>
            <person name="Sisk P."/>
            <person name="Sykes S."/>
            <person name="Wortman J."/>
            <person name="Nusbaum C."/>
            <person name="Birren B."/>
        </authorList>
    </citation>
    <scope>NUCLEOTIDE SEQUENCE [LARGE SCALE GENOMIC DNA]</scope>
    <source>
        <strain evidence="2 3">3_1_6</strain>
    </source>
</reference>
<dbReference type="AlphaFoldDB" id="E5YA17"/>
<evidence type="ECO:0000313" key="3">
    <source>
        <dbReference type="Proteomes" id="UP000006034"/>
    </source>
</evidence>
<evidence type="ECO:0000256" key="1">
    <source>
        <dbReference type="SAM" id="MobiDB-lite"/>
    </source>
</evidence>